<dbReference type="AlphaFoldDB" id="A0A815ASH5"/>
<feature type="transmembrane region" description="Helical" evidence="9">
    <location>
        <begin position="147"/>
        <end position="173"/>
    </location>
</feature>
<keyword evidence="5" id="KW-0479">Metal-binding</keyword>
<dbReference type="SMART" id="SM00714">
    <property type="entry name" value="LITAF"/>
    <property type="match status" value="1"/>
</dbReference>
<name>A0A815ASH5_9BILA</name>
<evidence type="ECO:0000256" key="7">
    <source>
        <dbReference type="ARBA" id="ARBA00023136"/>
    </source>
</evidence>
<feature type="domain" description="LITAF" evidence="10">
    <location>
        <begin position="57"/>
        <end position="141"/>
    </location>
</feature>
<keyword evidence="9" id="KW-0812">Transmembrane</keyword>
<reference evidence="11" key="1">
    <citation type="submission" date="2021-02" db="EMBL/GenBank/DDBJ databases">
        <authorList>
            <person name="Nowell W R."/>
        </authorList>
    </citation>
    <scope>NUCLEOTIDE SEQUENCE</scope>
</reference>
<keyword evidence="13" id="KW-1185">Reference proteome</keyword>
<organism evidence="11 13">
    <name type="scientific">Didymodactylos carnosus</name>
    <dbReference type="NCBI Taxonomy" id="1234261"/>
    <lineage>
        <taxon>Eukaryota</taxon>
        <taxon>Metazoa</taxon>
        <taxon>Spiralia</taxon>
        <taxon>Gnathifera</taxon>
        <taxon>Rotifera</taxon>
        <taxon>Eurotatoria</taxon>
        <taxon>Bdelloidea</taxon>
        <taxon>Philodinida</taxon>
        <taxon>Philodinidae</taxon>
        <taxon>Didymodactylos</taxon>
    </lineage>
</organism>
<protein>
    <recommendedName>
        <fullName evidence="10">LITAF domain-containing protein</fullName>
    </recommendedName>
</protein>
<keyword evidence="7 9" id="KW-0472">Membrane</keyword>
<proteinExistence type="inferred from homology"/>
<evidence type="ECO:0000259" key="10">
    <source>
        <dbReference type="PROSITE" id="PS51837"/>
    </source>
</evidence>
<keyword evidence="9" id="KW-1133">Transmembrane helix</keyword>
<dbReference type="GO" id="GO:0005765">
    <property type="term" value="C:lysosomal membrane"/>
    <property type="evidence" value="ECO:0007669"/>
    <property type="project" value="UniProtKB-SubCell"/>
</dbReference>
<evidence type="ECO:0000256" key="8">
    <source>
        <dbReference type="SAM" id="MobiDB-lite"/>
    </source>
</evidence>
<dbReference type="PANTHER" id="PTHR23292">
    <property type="entry name" value="LIPOPOLYSACCHARIDE-INDUCED TUMOR NECROSIS FACTOR-ALPHA FACTOR"/>
    <property type="match status" value="1"/>
</dbReference>
<evidence type="ECO:0000256" key="3">
    <source>
        <dbReference type="ARBA" id="ARBA00004630"/>
    </source>
</evidence>
<dbReference type="Pfam" id="PF10601">
    <property type="entry name" value="zf-LITAF-like"/>
    <property type="match status" value="1"/>
</dbReference>
<sequence length="343" mass="38467">MISNARLNCISLSMAYQSDLPPPYPGDVNTASKQTVSAPYYGITSPTNIPIYIQTQAGYQPVLQQVHIGRTPMQCVCPNCQQSVITSVHHKAGTFAWLLCMLLIFFGCIVFCCLIPFCSESCQDTVHYCPNCRHELGRFILSMNPPVLTLLSCLMLIFVFIDFVVPIIAGFLFKNENWNDAKEAKYTRLCERIVRFEQHIKSSCDSALKMRKERPLMYLMIGVIILAFFAYAGQCVDNLLLTYLTTLAVCLVPGIRNRKLIPMIRERIVLFWNNKKNSITSKKPPVSTNGPRTMGTTTTTTTTRSTVYEVTKPRPSSNATNNILFSTSTYNSGASGDLFKKSQ</sequence>
<dbReference type="OrthoDB" id="6416122at2759"/>
<feature type="compositionally biased region" description="Polar residues" evidence="8">
    <location>
        <begin position="281"/>
        <end position="295"/>
    </location>
</feature>
<evidence type="ECO:0000256" key="2">
    <source>
        <dbReference type="ARBA" id="ARBA00004481"/>
    </source>
</evidence>
<dbReference type="Proteomes" id="UP000681722">
    <property type="component" value="Unassembled WGS sequence"/>
</dbReference>
<gene>
    <name evidence="11" type="ORF">GPM918_LOCUS26587</name>
    <name evidence="12" type="ORF">SRO942_LOCUS26766</name>
</gene>
<comment type="caution">
    <text evidence="11">The sequence shown here is derived from an EMBL/GenBank/DDBJ whole genome shotgun (WGS) entry which is preliminary data.</text>
</comment>
<keyword evidence="6" id="KW-0862">Zinc</keyword>
<feature type="region of interest" description="Disordered" evidence="8">
    <location>
        <begin position="281"/>
        <end position="303"/>
    </location>
</feature>
<evidence type="ECO:0000313" key="13">
    <source>
        <dbReference type="Proteomes" id="UP000663829"/>
    </source>
</evidence>
<evidence type="ECO:0000256" key="4">
    <source>
        <dbReference type="ARBA" id="ARBA00005975"/>
    </source>
</evidence>
<feature type="transmembrane region" description="Helical" evidence="9">
    <location>
        <begin position="95"/>
        <end position="117"/>
    </location>
</feature>
<evidence type="ECO:0000256" key="5">
    <source>
        <dbReference type="ARBA" id="ARBA00022723"/>
    </source>
</evidence>
<comment type="similarity">
    <text evidence="4">Belongs to the CDIP1/LITAF family.</text>
</comment>
<dbReference type="GO" id="GO:0031902">
    <property type="term" value="C:late endosome membrane"/>
    <property type="evidence" value="ECO:0007669"/>
    <property type="project" value="UniProtKB-SubCell"/>
</dbReference>
<dbReference type="PROSITE" id="PS51837">
    <property type="entry name" value="LITAF"/>
    <property type="match status" value="1"/>
</dbReference>
<accession>A0A815ASH5</accession>
<feature type="transmembrane region" description="Helical" evidence="9">
    <location>
        <begin position="239"/>
        <end position="255"/>
    </location>
</feature>
<evidence type="ECO:0000256" key="1">
    <source>
        <dbReference type="ARBA" id="ARBA00004414"/>
    </source>
</evidence>
<evidence type="ECO:0000256" key="9">
    <source>
        <dbReference type="SAM" id="Phobius"/>
    </source>
</evidence>
<evidence type="ECO:0000313" key="11">
    <source>
        <dbReference type="EMBL" id="CAF1260671.1"/>
    </source>
</evidence>
<dbReference type="EMBL" id="CAJOBC010018591">
    <property type="protein sequence ID" value="CAF4037913.1"/>
    <property type="molecule type" value="Genomic_DNA"/>
</dbReference>
<feature type="transmembrane region" description="Helical" evidence="9">
    <location>
        <begin position="216"/>
        <end position="233"/>
    </location>
</feature>
<comment type="subcellular location">
    <subcellularLocation>
        <location evidence="2">Endosome membrane</location>
        <topology evidence="2">Peripheral membrane protein</topology>
    </subcellularLocation>
    <subcellularLocation>
        <location evidence="1">Late endosome membrane</location>
    </subcellularLocation>
    <subcellularLocation>
        <location evidence="3">Lysosome membrane</location>
        <topology evidence="3">Peripheral membrane protein</topology>
        <orientation evidence="3">Cytoplasmic side</orientation>
    </subcellularLocation>
</comment>
<dbReference type="InterPro" id="IPR006629">
    <property type="entry name" value="LITAF"/>
</dbReference>
<dbReference type="Proteomes" id="UP000663829">
    <property type="component" value="Unassembled WGS sequence"/>
</dbReference>
<dbReference type="PANTHER" id="PTHR23292:SF6">
    <property type="entry name" value="FI16602P1-RELATED"/>
    <property type="match status" value="1"/>
</dbReference>
<dbReference type="EMBL" id="CAJNOQ010010775">
    <property type="protein sequence ID" value="CAF1260671.1"/>
    <property type="molecule type" value="Genomic_DNA"/>
</dbReference>
<evidence type="ECO:0000256" key="6">
    <source>
        <dbReference type="ARBA" id="ARBA00022833"/>
    </source>
</evidence>
<dbReference type="GO" id="GO:0008270">
    <property type="term" value="F:zinc ion binding"/>
    <property type="evidence" value="ECO:0007669"/>
    <property type="project" value="TreeGrafter"/>
</dbReference>
<dbReference type="InterPro" id="IPR037519">
    <property type="entry name" value="LITAF_fam"/>
</dbReference>
<evidence type="ECO:0000313" key="12">
    <source>
        <dbReference type="EMBL" id="CAF4037913.1"/>
    </source>
</evidence>